<evidence type="ECO:0000313" key="1">
    <source>
        <dbReference type="EMBL" id="CAH1964210.1"/>
    </source>
</evidence>
<sequence>MLIRRKKSICFRILKKNKPVLLVDYLLIFRRYCKQICTIEDRQLLGRHHADNASTRQ</sequence>
<gene>
    <name evidence="1" type="ORF">ACAOBT_LOCUS5666</name>
</gene>
<reference evidence="1" key="1">
    <citation type="submission" date="2022-03" db="EMBL/GenBank/DDBJ databases">
        <authorList>
            <person name="Sayadi A."/>
        </authorList>
    </citation>
    <scope>NUCLEOTIDE SEQUENCE</scope>
</reference>
<accession>A0A9P0K1A8</accession>
<dbReference type="EMBL" id="CAKOFQ010006713">
    <property type="protein sequence ID" value="CAH1964210.1"/>
    <property type="molecule type" value="Genomic_DNA"/>
</dbReference>
<name>A0A9P0K1A8_ACAOB</name>
<comment type="caution">
    <text evidence="1">The sequence shown here is derived from an EMBL/GenBank/DDBJ whole genome shotgun (WGS) entry which is preliminary data.</text>
</comment>
<dbReference type="Proteomes" id="UP001152888">
    <property type="component" value="Unassembled WGS sequence"/>
</dbReference>
<protein>
    <submittedName>
        <fullName evidence="1">Uncharacterized protein</fullName>
    </submittedName>
</protein>
<proteinExistence type="predicted"/>
<keyword evidence="2" id="KW-1185">Reference proteome</keyword>
<evidence type="ECO:0000313" key="2">
    <source>
        <dbReference type="Proteomes" id="UP001152888"/>
    </source>
</evidence>
<dbReference type="AlphaFoldDB" id="A0A9P0K1A8"/>
<organism evidence="1 2">
    <name type="scientific">Acanthoscelides obtectus</name>
    <name type="common">Bean weevil</name>
    <name type="synonym">Bruchus obtectus</name>
    <dbReference type="NCBI Taxonomy" id="200917"/>
    <lineage>
        <taxon>Eukaryota</taxon>
        <taxon>Metazoa</taxon>
        <taxon>Ecdysozoa</taxon>
        <taxon>Arthropoda</taxon>
        <taxon>Hexapoda</taxon>
        <taxon>Insecta</taxon>
        <taxon>Pterygota</taxon>
        <taxon>Neoptera</taxon>
        <taxon>Endopterygota</taxon>
        <taxon>Coleoptera</taxon>
        <taxon>Polyphaga</taxon>
        <taxon>Cucujiformia</taxon>
        <taxon>Chrysomeloidea</taxon>
        <taxon>Chrysomelidae</taxon>
        <taxon>Bruchinae</taxon>
        <taxon>Bruchini</taxon>
        <taxon>Acanthoscelides</taxon>
    </lineage>
</organism>